<dbReference type="Gene3D" id="1.10.287.1490">
    <property type="match status" value="1"/>
</dbReference>
<dbReference type="Proteomes" id="UP000178912">
    <property type="component" value="Unassembled WGS sequence"/>
</dbReference>
<gene>
    <name evidence="3" type="ORF">RAG0_15123</name>
</gene>
<accession>A0A1E1LJR3</accession>
<feature type="coiled-coil region" evidence="1">
    <location>
        <begin position="734"/>
        <end position="838"/>
    </location>
</feature>
<reference evidence="4" key="1">
    <citation type="submission" date="2016-03" db="EMBL/GenBank/DDBJ databases">
        <authorList>
            <person name="Guldener U."/>
        </authorList>
    </citation>
    <scope>NUCLEOTIDE SEQUENCE [LARGE SCALE GENOMIC DNA]</scope>
    <source>
        <strain evidence="4">04CH-RAC-A.6.1</strain>
    </source>
</reference>
<feature type="compositionally biased region" description="Low complexity" evidence="2">
    <location>
        <begin position="677"/>
        <end position="696"/>
    </location>
</feature>
<proteinExistence type="predicted"/>
<feature type="region of interest" description="Disordered" evidence="2">
    <location>
        <begin position="638"/>
        <end position="699"/>
    </location>
</feature>
<sequence length="1040" mass="117732">MASSSINFEDCDDDNEDGFVLDDGHEILRRNRQPLGLHTGYVPGWKPDHALREFYQNWKDAIVEGAQIQHKDLKVLDKGFTNEKVYIVEARHPTSNKLLGFIRLKDGMLELTNFGAQLSRRALHLGKSSKKNNAEAAGKHGEGFKIASLVMIRQGYRVQYEASKCRWKMKLHGKDLDTLYCFLDPPSDATIQNQMKAYRKKVAAGTPRELKNNMWEDVCVQIGQVRRRGEKIETEDFNKWIKVVLDLDPPSKMIQTVHGSLILDPMFSNKLYLKGLLLEGNFGKEFRFGYNLLAGQVNRDRERLVNSKQEAKRFANIWAEAIEIDKNIVEKFVSMLREDEVADVQGVYPFISEEVAAKLWQHLLEQDGEDKCFYHDIKNGHMKSLKKTPAQLPTLLWETFQRYNLVRTPREQQCRLLSRAPVSTNRTTSYSLHVARALRAALALDVRTKDLNVILKSGVKADLDLLLEGTDLQINDKWLDFEEGHRLAPCWLSRQKSRKFSDSEHFSCDHIVTDLYEMVLEELKRFPESSSGSISESDNFLYQRVCECLRQMPLMITSQADPFSHMIRVSWTDLEGDVLSRLHGLDPKCRKIVSQKDFGANFDDLDHKQHYFPIVSRNDCNAFFGLAPESLSPVAIPIGIKPENSSPTTPRSREVRSHDRSSDGSDSSNLRNQYGDSGNENESPSNSIPNPSASRSITQSYSNGLLSSGISRRYATPGNVSPVSGSATRVGQDIEQLQAKNESLTGKIAAKNWKLSALKKEIASLTIKLADTEKELQALRLNFDSTKTAFGDLEKKNATSETEVLQKQQQIETAEEAVRQVRGDLEASQQRCAELQNSFLQSCNVNKDLEEQLGTTHRELIQVNAYYENNKGQLEDATVDSLAKINQIERLELDIRNANEKLQARHTEIDGLNARILRLSSGKIADGDEDCLPSKLQRLQIACDQLRTQRRGLKDRIADLERRLSAAEQAYDTQVRLASDTAQRRDRNSQAFIVKSELSGDATQFRGLKREREDDDDLYGAGNPGPPSRALGNVINLIDD</sequence>
<feature type="coiled-coil region" evidence="1">
    <location>
        <begin position="881"/>
        <end position="977"/>
    </location>
</feature>
<keyword evidence="4" id="KW-1185">Reference proteome</keyword>
<evidence type="ECO:0000313" key="3">
    <source>
        <dbReference type="EMBL" id="CZT10741.1"/>
    </source>
</evidence>
<dbReference type="AlphaFoldDB" id="A0A1E1LJR3"/>
<evidence type="ECO:0000256" key="1">
    <source>
        <dbReference type="SAM" id="Coils"/>
    </source>
</evidence>
<dbReference type="OrthoDB" id="5376140at2759"/>
<evidence type="ECO:0000256" key="2">
    <source>
        <dbReference type="SAM" id="MobiDB-lite"/>
    </source>
</evidence>
<dbReference type="EMBL" id="FJUX01000132">
    <property type="protein sequence ID" value="CZT10741.1"/>
    <property type="molecule type" value="Genomic_DNA"/>
</dbReference>
<keyword evidence="1" id="KW-0175">Coiled coil</keyword>
<evidence type="ECO:0000313" key="4">
    <source>
        <dbReference type="Proteomes" id="UP000178912"/>
    </source>
</evidence>
<name>A0A1E1LJR3_9HELO</name>
<feature type="region of interest" description="Disordered" evidence="2">
    <location>
        <begin position="1009"/>
        <end position="1032"/>
    </location>
</feature>
<organism evidence="3 4">
    <name type="scientific">Rhynchosporium agropyri</name>
    <dbReference type="NCBI Taxonomy" id="914238"/>
    <lineage>
        <taxon>Eukaryota</taxon>
        <taxon>Fungi</taxon>
        <taxon>Dikarya</taxon>
        <taxon>Ascomycota</taxon>
        <taxon>Pezizomycotina</taxon>
        <taxon>Leotiomycetes</taxon>
        <taxon>Helotiales</taxon>
        <taxon>Ploettnerulaceae</taxon>
        <taxon>Rhynchosporium</taxon>
    </lineage>
</organism>
<protein>
    <submittedName>
        <fullName evidence="3">Uncharacterized protein</fullName>
    </submittedName>
</protein>
<feature type="compositionally biased region" description="Basic and acidic residues" evidence="2">
    <location>
        <begin position="651"/>
        <end position="663"/>
    </location>
</feature>